<dbReference type="PANTHER" id="PTHR43278">
    <property type="entry name" value="NAD(P)H-DEPENDENT FMN-CONTAINING OXIDOREDUCTASE YWQN-RELATED"/>
    <property type="match status" value="1"/>
</dbReference>
<reference evidence="7 8" key="1">
    <citation type="journal article" date="2017" name="BMC Genomics">
        <title>Genomic analysis of methanogenic archaea reveals a shift towards energy conservation.</title>
        <authorList>
            <person name="Gilmore S.P."/>
            <person name="Henske J.K."/>
            <person name="Sexton J.A."/>
            <person name="Solomon K.V."/>
            <person name="Seppala S."/>
            <person name="Yoo J.I."/>
            <person name="Huyett L.M."/>
            <person name="Pressman A."/>
            <person name="Cogan J.Z."/>
            <person name="Kivenson V."/>
            <person name="Peng X."/>
            <person name="Tan Y."/>
            <person name="Valentine D.L."/>
            <person name="O'Malley M.A."/>
        </authorList>
    </citation>
    <scope>NUCLEOTIDE SEQUENCE [LARGE SCALE GENOMIC DNA]</scope>
    <source>
        <strain evidence="7 8">M.o.H.</strain>
    </source>
</reference>
<comment type="caution">
    <text evidence="7">The sequence shown here is derived from an EMBL/GenBank/DDBJ whole genome shotgun (WGS) entry which is preliminary data.</text>
</comment>
<dbReference type="AlphaFoldDB" id="A0A2A2H5F4"/>
<evidence type="ECO:0000256" key="5">
    <source>
        <dbReference type="ARBA" id="ARBA00038292"/>
    </source>
</evidence>
<evidence type="ECO:0000256" key="2">
    <source>
        <dbReference type="ARBA" id="ARBA00001966"/>
    </source>
</evidence>
<keyword evidence="4" id="KW-0288">FMN</keyword>
<dbReference type="PANTHER" id="PTHR43278:SF2">
    <property type="entry name" value="IRON-SULFUR FLAVOPROTEIN"/>
    <property type="match status" value="1"/>
</dbReference>
<evidence type="ECO:0000313" key="8">
    <source>
        <dbReference type="Proteomes" id="UP000217784"/>
    </source>
</evidence>
<dbReference type="Gene3D" id="3.40.50.360">
    <property type="match status" value="1"/>
</dbReference>
<protein>
    <submittedName>
        <fullName evidence="7">NADPH-dependent FMN reductase</fullName>
    </submittedName>
</protein>
<dbReference type="OrthoDB" id="9059at2157"/>
<accession>A0A2A2H5F4</accession>
<dbReference type="GO" id="GO:0016491">
    <property type="term" value="F:oxidoreductase activity"/>
    <property type="evidence" value="ECO:0007669"/>
    <property type="project" value="InterPro"/>
</dbReference>
<keyword evidence="3" id="KW-0285">Flavoprotein</keyword>
<evidence type="ECO:0000256" key="1">
    <source>
        <dbReference type="ARBA" id="ARBA00001917"/>
    </source>
</evidence>
<feature type="domain" description="NADPH-dependent FMN reductase-like" evidence="6">
    <location>
        <begin position="1"/>
        <end position="124"/>
    </location>
</feature>
<gene>
    <name evidence="7" type="ORF">ASJ80_06730</name>
</gene>
<dbReference type="Proteomes" id="UP000217784">
    <property type="component" value="Unassembled WGS sequence"/>
</dbReference>
<evidence type="ECO:0000256" key="3">
    <source>
        <dbReference type="ARBA" id="ARBA00022630"/>
    </source>
</evidence>
<dbReference type="InterPro" id="IPR029039">
    <property type="entry name" value="Flavoprotein-like_sf"/>
</dbReference>
<proteinExistence type="inferred from homology"/>
<comment type="cofactor">
    <cofactor evidence="2">
        <name>[4Fe-4S] cluster</name>
        <dbReference type="ChEBI" id="CHEBI:49883"/>
    </cofactor>
</comment>
<comment type="cofactor">
    <cofactor evidence="1">
        <name>FMN</name>
        <dbReference type="ChEBI" id="CHEBI:58210"/>
    </cofactor>
</comment>
<dbReference type="InterPro" id="IPR005025">
    <property type="entry name" value="FMN_Rdtase-like_dom"/>
</dbReference>
<dbReference type="InterPro" id="IPR051796">
    <property type="entry name" value="ISF_SsuE-like"/>
</dbReference>
<organism evidence="7 8">
    <name type="scientific">Methanobacterium bryantii</name>
    <dbReference type="NCBI Taxonomy" id="2161"/>
    <lineage>
        <taxon>Archaea</taxon>
        <taxon>Methanobacteriati</taxon>
        <taxon>Methanobacteriota</taxon>
        <taxon>Methanomada group</taxon>
        <taxon>Methanobacteria</taxon>
        <taxon>Methanobacteriales</taxon>
        <taxon>Methanobacteriaceae</taxon>
        <taxon>Methanobacterium</taxon>
    </lineage>
</organism>
<evidence type="ECO:0000256" key="4">
    <source>
        <dbReference type="ARBA" id="ARBA00022643"/>
    </source>
</evidence>
<comment type="similarity">
    <text evidence="5">Belongs to the SsuE family. Isf subfamily.</text>
</comment>
<dbReference type="EMBL" id="LMVM01000023">
    <property type="protein sequence ID" value="PAV04520.1"/>
    <property type="molecule type" value="Genomic_DNA"/>
</dbReference>
<sequence length="186" mass="20611">MKVLGFIGSPREGGNTEILVEEMLKGAGDVGAETKSFNLDKMAIAPCKACMHCKSNDGECATDDDMQEIYKELKEADAFVLGSPIYMWQMTAQAKLFTDRLYALFMTGFEEKYGKKDMALVFTQGNPDENTFEGYYNSTRDMFGFLGYNVVDMLSSQDNNAPGAVNDKKDVLEKARAIGKKLVKAD</sequence>
<keyword evidence="8" id="KW-1185">Reference proteome</keyword>
<dbReference type="Pfam" id="PF03358">
    <property type="entry name" value="FMN_red"/>
    <property type="match status" value="1"/>
</dbReference>
<evidence type="ECO:0000313" key="7">
    <source>
        <dbReference type="EMBL" id="PAV04520.1"/>
    </source>
</evidence>
<evidence type="ECO:0000259" key="6">
    <source>
        <dbReference type="Pfam" id="PF03358"/>
    </source>
</evidence>
<name>A0A2A2H5F4_METBR</name>
<dbReference type="SUPFAM" id="SSF52218">
    <property type="entry name" value="Flavoproteins"/>
    <property type="match status" value="1"/>
</dbReference>